<feature type="chain" id="PRO_5040226525" description="EF-hand domain-containing protein" evidence="3">
    <location>
        <begin position="20"/>
        <end position="601"/>
    </location>
</feature>
<protein>
    <recommendedName>
        <fullName evidence="4">EF-hand domain-containing protein</fullName>
    </recommendedName>
</protein>
<feature type="region of interest" description="Disordered" evidence="1">
    <location>
        <begin position="573"/>
        <end position="601"/>
    </location>
</feature>
<feature type="transmembrane region" description="Helical" evidence="2">
    <location>
        <begin position="109"/>
        <end position="136"/>
    </location>
</feature>
<feature type="signal peptide" evidence="3">
    <location>
        <begin position="1"/>
        <end position="19"/>
    </location>
</feature>
<evidence type="ECO:0000256" key="2">
    <source>
        <dbReference type="SAM" id="Phobius"/>
    </source>
</evidence>
<feature type="transmembrane region" description="Helical" evidence="2">
    <location>
        <begin position="156"/>
        <end position="181"/>
    </location>
</feature>
<gene>
    <name evidence="5" type="ORF">SEMRO_2346_G324200.1</name>
</gene>
<dbReference type="SUPFAM" id="SSF47473">
    <property type="entry name" value="EF-hand"/>
    <property type="match status" value="1"/>
</dbReference>
<feature type="transmembrane region" description="Helical" evidence="2">
    <location>
        <begin position="70"/>
        <end position="88"/>
    </location>
</feature>
<dbReference type="EMBL" id="CAICTM010002344">
    <property type="protein sequence ID" value="CAB9528887.1"/>
    <property type="molecule type" value="Genomic_DNA"/>
</dbReference>
<feature type="compositionally biased region" description="Low complexity" evidence="1">
    <location>
        <begin position="575"/>
        <end position="591"/>
    </location>
</feature>
<comment type="caution">
    <text evidence="5">The sequence shown here is derived from an EMBL/GenBank/DDBJ whole genome shotgun (WGS) entry which is preliminary data.</text>
</comment>
<feature type="transmembrane region" description="Helical" evidence="2">
    <location>
        <begin position="343"/>
        <end position="362"/>
    </location>
</feature>
<keyword evidence="2" id="KW-0472">Membrane</keyword>
<keyword evidence="2" id="KW-0812">Transmembrane</keyword>
<organism evidence="5 6">
    <name type="scientific">Seminavis robusta</name>
    <dbReference type="NCBI Taxonomy" id="568900"/>
    <lineage>
        <taxon>Eukaryota</taxon>
        <taxon>Sar</taxon>
        <taxon>Stramenopiles</taxon>
        <taxon>Ochrophyta</taxon>
        <taxon>Bacillariophyta</taxon>
        <taxon>Bacillariophyceae</taxon>
        <taxon>Bacillariophycidae</taxon>
        <taxon>Naviculales</taxon>
        <taxon>Naviculaceae</taxon>
        <taxon>Seminavis</taxon>
    </lineage>
</organism>
<evidence type="ECO:0000313" key="6">
    <source>
        <dbReference type="Proteomes" id="UP001153069"/>
    </source>
</evidence>
<evidence type="ECO:0000256" key="3">
    <source>
        <dbReference type="SAM" id="SignalP"/>
    </source>
</evidence>
<dbReference type="Gene3D" id="1.10.238.10">
    <property type="entry name" value="EF-hand"/>
    <property type="match status" value="1"/>
</dbReference>
<dbReference type="GO" id="GO:0005509">
    <property type="term" value="F:calcium ion binding"/>
    <property type="evidence" value="ECO:0007669"/>
    <property type="project" value="InterPro"/>
</dbReference>
<evidence type="ECO:0000313" key="5">
    <source>
        <dbReference type="EMBL" id="CAB9528887.1"/>
    </source>
</evidence>
<evidence type="ECO:0000259" key="4">
    <source>
        <dbReference type="PROSITE" id="PS50222"/>
    </source>
</evidence>
<proteinExistence type="predicted"/>
<evidence type="ECO:0000256" key="1">
    <source>
        <dbReference type="SAM" id="MobiDB-lite"/>
    </source>
</evidence>
<dbReference type="InterPro" id="IPR011992">
    <property type="entry name" value="EF-hand-dom_pair"/>
</dbReference>
<dbReference type="AlphaFoldDB" id="A0A9N8EXG3"/>
<dbReference type="PROSITE" id="PS50222">
    <property type="entry name" value="EF_HAND_2"/>
    <property type="match status" value="1"/>
</dbReference>
<dbReference type="Proteomes" id="UP001153069">
    <property type="component" value="Unassembled WGS sequence"/>
</dbReference>
<feature type="compositionally biased region" description="Basic and acidic residues" evidence="1">
    <location>
        <begin position="592"/>
        <end position="601"/>
    </location>
</feature>
<accession>A0A9N8EXG3</accession>
<reference evidence="5" key="1">
    <citation type="submission" date="2020-06" db="EMBL/GenBank/DDBJ databases">
        <authorList>
            <consortium name="Plant Systems Biology data submission"/>
        </authorList>
    </citation>
    <scope>NUCLEOTIDE SEQUENCE</scope>
    <source>
        <strain evidence="5">D6</strain>
    </source>
</reference>
<name>A0A9N8EXG3_9STRA</name>
<sequence length="601" mass="65532">MTRISLLFTILLVVGYASAFQPISRLTPLASSSSSTRLLAAELVDHAVVEESASFLSNIPILDAVLHEPVVWSSLCMLSIVSLLLTWEESVKNIRKGLPEPLMPVLDSMLAEVGGLGFIGLFLSTFVTGGLLGGMVENLSESFLGNEEILLETFEFLHTAFFQIGVGFFVVAGLTVADVLWEINKLSDITNLSTLDTDGDGEVSLSELADALGCGAVVLDENGDGQLDEDECTNALRQFPTPNVWERLWGSTQQDVSAEALVIREQMIRKFDLPADFEVETYIGKVFGHNLDEIVELSPVTWLPLIPLFALANSIDLSHDVVSAASSNGFVTAGEFITNPWVVYSRIVLQIMTLVWSLFNYWKLTSIKNMLVATLVRAGGPTGPAILLRPRFYDDELRAQFNSSPGWAAPIERALTKGRPARNIQEELFGAAGADGPALYRNSIKFHTWLCVAQIVFMTSEIVLRDVNALLAESTVMAHPEAVFPEEIFFGFFVAVSIGQLALAPRTFLSYSACTSIELMTKEWALKAALEESKIEEWKEEQGDDDEAFGLVGYRKSLQEGVTNLATYDGPILMPPANNDGSSAANGNPAATEKETTNAQL</sequence>
<keyword evidence="2" id="KW-1133">Transmembrane helix</keyword>
<keyword evidence="3" id="KW-0732">Signal</keyword>
<dbReference type="OrthoDB" id="42572at2759"/>
<dbReference type="InterPro" id="IPR002048">
    <property type="entry name" value="EF_hand_dom"/>
</dbReference>
<feature type="domain" description="EF-hand" evidence="4">
    <location>
        <begin position="218"/>
        <end position="242"/>
    </location>
</feature>
<keyword evidence="6" id="KW-1185">Reference proteome</keyword>